<sequence length="350" mass="38837">MNILIVKLSAIGDVLHTLPALNALRQAFADARITWLVEEAAAALIEEHPALDRVLVCRRKSWIRDWKAGRRKAVVAEAADFVARLRDTVYDVVLDFQALLKGAVWIALCQGRRKIGFDRGMEHMEHSYWFLNERIPPISMDVHALERNLVMLEPLGIRNIQDVVYRLPITADRRNLAKRLLQPLSGAGPIVCINPVAKWETKLWTAQGFAVVADRLVAEVGAAVVFTGAKEDRNAIDAIRSRMSKNSLDVSGKTDLMTLAAIYEIADGVISTDTGPMHLAAAVETPVVALFGPTAPWRTGPYGNRHRVIRLGTPCSPCFRRSCEKPVCMQDIDAESVFQAVVDTLNDRQT</sequence>
<evidence type="ECO:0000256" key="2">
    <source>
        <dbReference type="ARBA" id="ARBA00022679"/>
    </source>
</evidence>
<dbReference type="EMBL" id="DSUH01000256">
    <property type="protein sequence ID" value="HGU33399.1"/>
    <property type="molecule type" value="Genomic_DNA"/>
</dbReference>
<proteinExistence type="predicted"/>
<protein>
    <submittedName>
        <fullName evidence="3">Glycosyltransferase family 9 protein</fullName>
    </submittedName>
</protein>
<name>A0A7C4RT39_9BACT</name>
<evidence type="ECO:0000313" key="3">
    <source>
        <dbReference type="EMBL" id="HGU33399.1"/>
    </source>
</evidence>
<dbReference type="GO" id="GO:0009244">
    <property type="term" value="P:lipopolysaccharide core region biosynthetic process"/>
    <property type="evidence" value="ECO:0007669"/>
    <property type="project" value="TreeGrafter"/>
</dbReference>
<reference evidence="3" key="1">
    <citation type="journal article" date="2020" name="mSystems">
        <title>Genome- and Community-Level Interaction Insights into Carbon Utilization and Element Cycling Functions of Hydrothermarchaeota in Hydrothermal Sediment.</title>
        <authorList>
            <person name="Zhou Z."/>
            <person name="Liu Y."/>
            <person name="Xu W."/>
            <person name="Pan J."/>
            <person name="Luo Z.H."/>
            <person name="Li M."/>
        </authorList>
    </citation>
    <scope>NUCLEOTIDE SEQUENCE [LARGE SCALE GENOMIC DNA]</scope>
    <source>
        <strain evidence="3">SpSt-477</strain>
    </source>
</reference>
<dbReference type="PANTHER" id="PTHR30160">
    <property type="entry name" value="TETRAACYLDISACCHARIDE 4'-KINASE-RELATED"/>
    <property type="match status" value="1"/>
</dbReference>
<keyword evidence="2 3" id="KW-0808">Transferase</keyword>
<comment type="caution">
    <text evidence="3">The sequence shown here is derived from an EMBL/GenBank/DDBJ whole genome shotgun (WGS) entry which is preliminary data.</text>
</comment>
<dbReference type="InterPro" id="IPR002201">
    <property type="entry name" value="Glyco_trans_9"/>
</dbReference>
<dbReference type="SUPFAM" id="SSF53756">
    <property type="entry name" value="UDP-Glycosyltransferase/glycogen phosphorylase"/>
    <property type="match status" value="1"/>
</dbReference>
<dbReference type="Pfam" id="PF01075">
    <property type="entry name" value="Glyco_transf_9"/>
    <property type="match status" value="1"/>
</dbReference>
<dbReference type="GO" id="GO:0008713">
    <property type="term" value="F:ADP-heptose-lipopolysaccharide heptosyltransferase activity"/>
    <property type="evidence" value="ECO:0007669"/>
    <property type="project" value="TreeGrafter"/>
</dbReference>
<dbReference type="CDD" id="cd03789">
    <property type="entry name" value="GT9_LPS_heptosyltransferase"/>
    <property type="match status" value="1"/>
</dbReference>
<dbReference type="Gene3D" id="3.40.50.2000">
    <property type="entry name" value="Glycogen Phosphorylase B"/>
    <property type="match status" value="2"/>
</dbReference>
<keyword evidence="1" id="KW-0328">Glycosyltransferase</keyword>
<dbReference type="InterPro" id="IPR051199">
    <property type="entry name" value="LPS_LOS_Heptosyltrfase"/>
</dbReference>
<dbReference type="GO" id="GO:0005829">
    <property type="term" value="C:cytosol"/>
    <property type="evidence" value="ECO:0007669"/>
    <property type="project" value="TreeGrafter"/>
</dbReference>
<dbReference type="PANTHER" id="PTHR30160:SF1">
    <property type="entry name" value="LIPOPOLYSACCHARIDE 1,2-N-ACETYLGLUCOSAMINETRANSFERASE-RELATED"/>
    <property type="match status" value="1"/>
</dbReference>
<accession>A0A7C4RT39</accession>
<dbReference type="AlphaFoldDB" id="A0A7C4RT39"/>
<evidence type="ECO:0000256" key="1">
    <source>
        <dbReference type="ARBA" id="ARBA00022676"/>
    </source>
</evidence>
<gene>
    <name evidence="3" type="ORF">ENS29_11150</name>
</gene>
<organism evidence="3">
    <name type="scientific">Desulfatirhabdium butyrativorans</name>
    <dbReference type="NCBI Taxonomy" id="340467"/>
    <lineage>
        <taxon>Bacteria</taxon>
        <taxon>Pseudomonadati</taxon>
        <taxon>Thermodesulfobacteriota</taxon>
        <taxon>Desulfobacteria</taxon>
        <taxon>Desulfobacterales</taxon>
        <taxon>Desulfatirhabdiaceae</taxon>
        <taxon>Desulfatirhabdium</taxon>
    </lineage>
</organism>